<dbReference type="GO" id="GO:0005852">
    <property type="term" value="C:eukaryotic translation initiation factor 3 complex"/>
    <property type="evidence" value="ECO:0007669"/>
    <property type="project" value="InterPro"/>
</dbReference>
<evidence type="ECO:0000313" key="5">
    <source>
        <dbReference type="EMBL" id="ACF28645.1"/>
    </source>
</evidence>
<feature type="non-terminal residue" evidence="5">
    <location>
        <position position="213"/>
    </location>
</feature>
<feature type="non-terminal residue" evidence="5">
    <location>
        <position position="1"/>
    </location>
</feature>
<organism evidence="5">
    <name type="scientific">Amphidinium carterae</name>
    <name type="common">Dinoflagellate</name>
    <dbReference type="NCBI Taxonomy" id="2961"/>
    <lineage>
        <taxon>Eukaryota</taxon>
        <taxon>Sar</taxon>
        <taxon>Alveolata</taxon>
        <taxon>Dinophyceae</taxon>
        <taxon>Amphidiniales</taxon>
        <taxon>Amphidiniaceae</taxon>
        <taxon>Amphidinium</taxon>
    </lineage>
</organism>
<dbReference type="PANTHER" id="PTHR13937">
    <property type="entry name" value="EUKARYOTIC TRANSLATION INITATION FACTOR 3, SUBUNIT 8 EIF3S8 -RELATED"/>
    <property type="match status" value="1"/>
</dbReference>
<evidence type="ECO:0000256" key="3">
    <source>
        <dbReference type="ARBA" id="ARBA00022917"/>
    </source>
</evidence>
<dbReference type="EMBL" id="EU742816">
    <property type="protein sequence ID" value="ACF28645.1"/>
    <property type="molecule type" value="Genomic_DNA"/>
</dbReference>
<proteinExistence type="predicted"/>
<dbReference type="GO" id="GO:0031369">
    <property type="term" value="F:translation initiation factor binding"/>
    <property type="evidence" value="ECO:0007669"/>
    <property type="project" value="InterPro"/>
</dbReference>
<dbReference type="GO" id="GO:0003743">
    <property type="term" value="F:translation initiation factor activity"/>
    <property type="evidence" value="ECO:0007669"/>
    <property type="project" value="UniProtKB-KW"/>
</dbReference>
<dbReference type="GO" id="GO:0003723">
    <property type="term" value="F:RNA binding"/>
    <property type="evidence" value="ECO:0007669"/>
    <property type="project" value="InterPro"/>
</dbReference>
<accession>B4ZFZ6</accession>
<keyword evidence="2 5" id="KW-0396">Initiation factor</keyword>
<name>B4ZFZ6_AMPCA</name>
<reference evidence="5" key="1">
    <citation type="journal article" date="2008" name="PLoS ONE">
        <title>From stop to start: tandem gene arrangement, copy number and trans-splicing sites in the dinoflagellate Amphidinium carterae.</title>
        <authorList>
            <person name="Bachvaroff T.R."/>
            <person name="Place A.R."/>
        </authorList>
    </citation>
    <scope>NUCLEOTIDE SEQUENCE</scope>
    <source>
        <strain evidence="5">CCMP1314</strain>
    </source>
</reference>
<keyword evidence="1" id="KW-0963">Cytoplasm</keyword>
<dbReference type="InterPro" id="IPR008905">
    <property type="entry name" value="EIF3C_N_dom"/>
</dbReference>
<dbReference type="Pfam" id="PF05470">
    <property type="entry name" value="eIF-3c_N"/>
    <property type="match status" value="1"/>
</dbReference>
<sequence length="213" mass="24609">VGEFEMQQRGRKGFDRKAYLDKLADFMKHAVKIGPLPQLYILSTMVSADFDKGGSAFAAIKVEMWNEAIIKVNKMMPLVVESYAIAKEAGEDFTERGEESEDPASYMRLQQLFVSFVERLDDELYKALQFTVDVYGSEYQEILGNSSRFLVLLKKSMKFFEETKQVQPLASVSLRLMEHLYYKPDLLNAAVFEAMQHNEPECDKEDWEWPKDS</sequence>
<evidence type="ECO:0000256" key="2">
    <source>
        <dbReference type="ARBA" id="ARBA00022540"/>
    </source>
</evidence>
<dbReference type="AlphaFoldDB" id="B4ZFZ6"/>
<dbReference type="PANTHER" id="PTHR13937:SF0">
    <property type="entry name" value="EUKARYOTIC TRANSLATION INITIATION FACTOR 3 SUBUNIT C-RELATED"/>
    <property type="match status" value="1"/>
</dbReference>
<evidence type="ECO:0000259" key="4">
    <source>
        <dbReference type="Pfam" id="PF05470"/>
    </source>
</evidence>
<evidence type="ECO:0000256" key="1">
    <source>
        <dbReference type="ARBA" id="ARBA00022490"/>
    </source>
</evidence>
<dbReference type="InterPro" id="IPR027516">
    <property type="entry name" value="EIF3C"/>
</dbReference>
<protein>
    <submittedName>
        <fullName evidence="5">Translation initiation factor 3 subunit 8</fullName>
    </submittedName>
</protein>
<feature type="domain" description="Eukaryotic translation initiation factor 3 subunit C N-terminal" evidence="4">
    <location>
        <begin position="6"/>
        <end position="193"/>
    </location>
</feature>
<keyword evidence="3" id="KW-0648">Protein biosynthesis</keyword>